<evidence type="ECO:0000313" key="2">
    <source>
        <dbReference type="Proteomes" id="UP000507470"/>
    </source>
</evidence>
<keyword evidence="2" id="KW-1185">Reference proteome</keyword>
<dbReference type="Proteomes" id="UP000507470">
    <property type="component" value="Unassembled WGS sequence"/>
</dbReference>
<evidence type="ECO:0000313" key="1">
    <source>
        <dbReference type="EMBL" id="CAC5390432.1"/>
    </source>
</evidence>
<gene>
    <name evidence="1" type="ORF">MCOR_25531</name>
</gene>
<dbReference type="EMBL" id="CACVKT020004524">
    <property type="protein sequence ID" value="CAC5390432.1"/>
    <property type="molecule type" value="Genomic_DNA"/>
</dbReference>
<organism evidence="1 2">
    <name type="scientific">Mytilus coruscus</name>
    <name type="common">Sea mussel</name>
    <dbReference type="NCBI Taxonomy" id="42192"/>
    <lineage>
        <taxon>Eukaryota</taxon>
        <taxon>Metazoa</taxon>
        <taxon>Spiralia</taxon>
        <taxon>Lophotrochozoa</taxon>
        <taxon>Mollusca</taxon>
        <taxon>Bivalvia</taxon>
        <taxon>Autobranchia</taxon>
        <taxon>Pteriomorphia</taxon>
        <taxon>Mytilida</taxon>
        <taxon>Mytiloidea</taxon>
        <taxon>Mytilidae</taxon>
        <taxon>Mytilinae</taxon>
        <taxon>Mytilus</taxon>
    </lineage>
</organism>
<name>A0A6J8C3Y3_MYTCO</name>
<proteinExistence type="predicted"/>
<sequence length="159" mass="17962">MLQLPENIRSAFIDGDFAIRQTPGHFNGIWTDMATLTEKTVIKDSKGSGGIVGITNQKSALVRWTLTRHFLASLSRVILERAGIATNKANSHEETNPTAMKSCEEHVIAIVNHLNETMTDPFDVEIPSSMPNHYLFWNACYKRYSRFFAHSCRGRLDHV</sequence>
<dbReference type="OrthoDB" id="7237786at2759"/>
<protein>
    <submittedName>
        <fullName evidence="1">Uncharacterized protein</fullName>
    </submittedName>
</protein>
<reference evidence="1 2" key="1">
    <citation type="submission" date="2020-06" db="EMBL/GenBank/DDBJ databases">
        <authorList>
            <person name="Li R."/>
            <person name="Bekaert M."/>
        </authorList>
    </citation>
    <scope>NUCLEOTIDE SEQUENCE [LARGE SCALE GENOMIC DNA]</scope>
    <source>
        <strain evidence="2">wild</strain>
    </source>
</reference>
<dbReference type="AlphaFoldDB" id="A0A6J8C3Y3"/>
<dbReference type="PANTHER" id="PTHR47018:SF1">
    <property type="entry name" value="TESMIN_TSO1-LIKE CXC DOMAIN-CONTAINING PROTEIN"/>
    <property type="match status" value="1"/>
</dbReference>
<accession>A0A6J8C3Y3</accession>
<dbReference type="PANTHER" id="PTHR47018">
    <property type="entry name" value="CXC DOMAIN-CONTAINING PROTEIN-RELATED"/>
    <property type="match status" value="1"/>
</dbReference>